<keyword evidence="1" id="KW-1133">Transmembrane helix</keyword>
<dbReference type="Proteomes" id="UP001203665">
    <property type="component" value="Unassembled WGS sequence"/>
</dbReference>
<feature type="transmembrane region" description="Helical" evidence="1">
    <location>
        <begin position="38"/>
        <end position="58"/>
    </location>
</feature>
<feature type="domain" description="Nucleoside transporter/FeoB GTPase Gate" evidence="2">
    <location>
        <begin position="42"/>
        <end position="153"/>
    </location>
</feature>
<accession>A0ABT0XEG0</accession>
<reference evidence="3" key="1">
    <citation type="submission" date="2022-06" db="EMBL/GenBank/DDBJ databases">
        <title>Alkalicoccobacillus porphyridii sp. nov., isolated from a marine red alga, Porphyridium purpureum and reclassification of Shouchella plakortidis and Shouchella gibsonii as Alkalicoccobacillus plakortidis comb. nov. and Alkalicoccobacillus gibsonii comb. nov.</title>
        <authorList>
            <person name="Kim K.H."/>
            <person name="Lee J.K."/>
            <person name="Han D.M."/>
            <person name="Baek J.H."/>
            <person name="Jeon C.O."/>
        </authorList>
    </citation>
    <scope>NUCLEOTIDE SEQUENCE</scope>
    <source>
        <strain evidence="3">DSM 19153</strain>
    </source>
</reference>
<name>A0ABT0XEG0_9BACI</name>
<comment type="caution">
    <text evidence="3">The sequence shown here is derived from an EMBL/GenBank/DDBJ whole genome shotgun (WGS) entry which is preliminary data.</text>
</comment>
<keyword evidence="1" id="KW-0812">Transmembrane</keyword>
<dbReference type="EMBL" id="JAMQJY010000001">
    <property type="protein sequence ID" value="MCM2674281.1"/>
    <property type="molecule type" value="Genomic_DNA"/>
</dbReference>
<dbReference type="Pfam" id="PF07670">
    <property type="entry name" value="Gate"/>
    <property type="match status" value="1"/>
</dbReference>
<sequence>MINKIWVSMFLIGLLFAAWNGTMDKVNAAIFSGAKEGVAICLGLISILAFWLGLMKIAEVSGLLGSFAKLLRPIATKIFPEVPANHPAMGYILSNVTANMFGLGNAATPMGIKAMEQLKQLNQNRDSASRSMVTLLALNTACITFIPTTVISIRMSYGSASPTDIVGPTIMASACAFMGAIIIDRLFYARQIRKQRRI</sequence>
<evidence type="ECO:0000259" key="2">
    <source>
        <dbReference type="Pfam" id="PF07670"/>
    </source>
</evidence>
<protein>
    <submittedName>
        <fullName evidence="3">Spore maturation protein</fullName>
    </submittedName>
</protein>
<organism evidence="3 4">
    <name type="scientific">Alkalicoccobacillus plakortidis</name>
    <dbReference type="NCBI Taxonomy" id="444060"/>
    <lineage>
        <taxon>Bacteria</taxon>
        <taxon>Bacillati</taxon>
        <taxon>Bacillota</taxon>
        <taxon>Bacilli</taxon>
        <taxon>Bacillales</taxon>
        <taxon>Bacillaceae</taxon>
        <taxon>Alkalicoccobacillus</taxon>
    </lineage>
</organism>
<proteinExistence type="predicted"/>
<feature type="transmembrane region" description="Helical" evidence="1">
    <location>
        <begin position="165"/>
        <end position="188"/>
    </location>
</feature>
<evidence type="ECO:0000256" key="1">
    <source>
        <dbReference type="SAM" id="Phobius"/>
    </source>
</evidence>
<keyword evidence="4" id="KW-1185">Reference proteome</keyword>
<evidence type="ECO:0000313" key="3">
    <source>
        <dbReference type="EMBL" id="MCM2674281.1"/>
    </source>
</evidence>
<evidence type="ECO:0000313" key="4">
    <source>
        <dbReference type="Proteomes" id="UP001203665"/>
    </source>
</evidence>
<keyword evidence="1" id="KW-0472">Membrane</keyword>
<dbReference type="RefSeq" id="WP_251603657.1">
    <property type="nucleotide sequence ID" value="NZ_JAMQJY010000001.1"/>
</dbReference>
<gene>
    <name evidence="3" type="ORF">NDM98_01275</name>
</gene>
<dbReference type="InterPro" id="IPR011642">
    <property type="entry name" value="Gate_dom"/>
</dbReference>
<feature type="transmembrane region" description="Helical" evidence="1">
    <location>
        <begin position="133"/>
        <end position="153"/>
    </location>
</feature>